<keyword evidence="3" id="KW-1185">Reference proteome</keyword>
<dbReference type="EMBL" id="JACAZH010000006">
    <property type="protein sequence ID" value="KAF7366760.1"/>
    <property type="molecule type" value="Genomic_DNA"/>
</dbReference>
<feature type="transmembrane region" description="Helical" evidence="1">
    <location>
        <begin position="221"/>
        <end position="245"/>
    </location>
</feature>
<evidence type="ECO:0000256" key="1">
    <source>
        <dbReference type="SAM" id="Phobius"/>
    </source>
</evidence>
<evidence type="ECO:0000313" key="2">
    <source>
        <dbReference type="EMBL" id="KAF7366760.1"/>
    </source>
</evidence>
<accession>A0A8H7D9Z7</accession>
<evidence type="ECO:0000313" key="3">
    <source>
        <dbReference type="Proteomes" id="UP000623467"/>
    </source>
</evidence>
<sequence length="434" mass="48330">MSSDSGVPSSDPWLERSRLDGMILDGFTYGIFFLLSIEACIAVYRGQKPPKAKISKQHARVLIAYVVVTFTLGSMGFAANARYTEDIWINFRGGDRDPSFLITNEFDYWYNRLAIDTNFVMVWIMNLLLLYRCCVIWNYQTLVVALMSAVYLAIISLSIAVMIYASNSAVFFNLNVQLSFLVLSCTYNLLFTILVTTRLLTARKQIVSLLGPEHAVTYTSITATLVESAALYFIFDVIFVVTFATHSNVENLILLENCLIQGIAQLLIIKRVAKGREYDKTMATQVASTRLAFNRHHISQATTTIHVAVEELQDDGAIAVPMTSRQLFGKKDVSQDTSGISGSSGTREIIQADGPNLRSAHRISKTRSGGVYLHIPAPKETHLTAIFHIKVDSLIQERENGELISISILGFAGNTSHRDLSHQRPQRDNASAQE</sequence>
<organism evidence="2 3">
    <name type="scientific">Mycena sanguinolenta</name>
    <dbReference type="NCBI Taxonomy" id="230812"/>
    <lineage>
        <taxon>Eukaryota</taxon>
        <taxon>Fungi</taxon>
        <taxon>Dikarya</taxon>
        <taxon>Basidiomycota</taxon>
        <taxon>Agaricomycotina</taxon>
        <taxon>Agaricomycetes</taxon>
        <taxon>Agaricomycetidae</taxon>
        <taxon>Agaricales</taxon>
        <taxon>Marasmiineae</taxon>
        <taxon>Mycenaceae</taxon>
        <taxon>Mycena</taxon>
    </lineage>
</organism>
<keyword evidence="1" id="KW-0812">Transmembrane</keyword>
<keyword evidence="1" id="KW-0472">Membrane</keyword>
<feature type="transmembrane region" description="Helical" evidence="1">
    <location>
        <begin position="178"/>
        <end position="200"/>
    </location>
</feature>
<name>A0A8H7D9Z7_9AGAR</name>
<gene>
    <name evidence="2" type="ORF">MSAN_00934300</name>
</gene>
<feature type="transmembrane region" description="Helical" evidence="1">
    <location>
        <begin position="109"/>
        <end position="130"/>
    </location>
</feature>
<dbReference type="OrthoDB" id="2905268at2759"/>
<feature type="transmembrane region" description="Helical" evidence="1">
    <location>
        <begin position="26"/>
        <end position="46"/>
    </location>
</feature>
<keyword evidence="1" id="KW-1133">Transmembrane helix</keyword>
<dbReference type="Proteomes" id="UP000623467">
    <property type="component" value="Unassembled WGS sequence"/>
</dbReference>
<feature type="transmembrane region" description="Helical" evidence="1">
    <location>
        <begin position="58"/>
        <end position="79"/>
    </location>
</feature>
<dbReference type="AlphaFoldDB" id="A0A8H7D9Z7"/>
<feature type="transmembrane region" description="Helical" evidence="1">
    <location>
        <begin position="142"/>
        <end position="166"/>
    </location>
</feature>
<reference evidence="2" key="1">
    <citation type="submission" date="2020-05" db="EMBL/GenBank/DDBJ databases">
        <title>Mycena genomes resolve the evolution of fungal bioluminescence.</title>
        <authorList>
            <person name="Tsai I.J."/>
        </authorList>
    </citation>
    <scope>NUCLEOTIDE SEQUENCE</scope>
    <source>
        <strain evidence="2">160909Yilan</strain>
    </source>
</reference>
<protein>
    <submittedName>
        <fullName evidence="2">Uncharacterized protein</fullName>
    </submittedName>
</protein>
<comment type="caution">
    <text evidence="2">The sequence shown here is derived from an EMBL/GenBank/DDBJ whole genome shotgun (WGS) entry which is preliminary data.</text>
</comment>
<proteinExistence type="predicted"/>